<dbReference type="RefSeq" id="WP_189251413.1">
    <property type="nucleotide sequence ID" value="NZ_BMQJ01000055.1"/>
</dbReference>
<dbReference type="Proteomes" id="UP000611554">
    <property type="component" value="Unassembled WGS sequence"/>
</dbReference>
<dbReference type="InterPro" id="IPR058188">
    <property type="entry name" value="YxiG-like"/>
</dbReference>
<dbReference type="Pfam" id="PF24712">
    <property type="entry name" value="YxiG_2"/>
    <property type="match status" value="1"/>
</dbReference>
<proteinExistence type="predicted"/>
<gene>
    <name evidence="2" type="ORF">GCM10010140_77820</name>
</gene>
<evidence type="ECO:0000313" key="3">
    <source>
        <dbReference type="Proteomes" id="UP000611554"/>
    </source>
</evidence>
<keyword evidence="3" id="KW-1185">Reference proteome</keyword>
<evidence type="ECO:0000259" key="1">
    <source>
        <dbReference type="Pfam" id="PF24712"/>
    </source>
</evidence>
<sequence length="161" mass="18079">MDPVKLQQALDDVFDQALLHHGFTNYMRDYQLIIHATADPRSGIAPATLRYLFRHCVQATCTTTVSADTWRTSLDDRLIANETGVDLDGYVWGVNCQELYPGPTLVTDSPAARKWAAALGIDFHEIRIQANAHDLTLVFSDLQIEELPPEWQSPDPTFPVQ</sequence>
<feature type="domain" description="YxiG-like" evidence="1">
    <location>
        <begin position="3"/>
        <end position="151"/>
    </location>
</feature>
<evidence type="ECO:0000313" key="2">
    <source>
        <dbReference type="EMBL" id="GGQ36469.1"/>
    </source>
</evidence>
<name>A0ABQ2RLR4_9ACTN</name>
<dbReference type="EMBL" id="BMQJ01000055">
    <property type="protein sequence ID" value="GGQ36469.1"/>
    <property type="molecule type" value="Genomic_DNA"/>
</dbReference>
<organism evidence="2 3">
    <name type="scientific">Streptosporangium pseudovulgare</name>
    <dbReference type="NCBI Taxonomy" id="35765"/>
    <lineage>
        <taxon>Bacteria</taxon>
        <taxon>Bacillati</taxon>
        <taxon>Actinomycetota</taxon>
        <taxon>Actinomycetes</taxon>
        <taxon>Streptosporangiales</taxon>
        <taxon>Streptosporangiaceae</taxon>
        <taxon>Streptosporangium</taxon>
    </lineage>
</organism>
<accession>A0ABQ2RLR4</accession>
<comment type="caution">
    <text evidence="2">The sequence shown here is derived from an EMBL/GenBank/DDBJ whole genome shotgun (WGS) entry which is preliminary data.</text>
</comment>
<protein>
    <recommendedName>
        <fullName evidence="1">YxiG-like domain-containing protein</fullName>
    </recommendedName>
</protein>
<reference evidence="3" key="1">
    <citation type="journal article" date="2019" name="Int. J. Syst. Evol. Microbiol.">
        <title>The Global Catalogue of Microorganisms (GCM) 10K type strain sequencing project: providing services to taxonomists for standard genome sequencing and annotation.</title>
        <authorList>
            <consortium name="The Broad Institute Genomics Platform"/>
            <consortium name="The Broad Institute Genome Sequencing Center for Infectious Disease"/>
            <person name="Wu L."/>
            <person name="Ma J."/>
        </authorList>
    </citation>
    <scope>NUCLEOTIDE SEQUENCE [LARGE SCALE GENOMIC DNA]</scope>
    <source>
        <strain evidence="3">JCM 3115</strain>
    </source>
</reference>